<keyword evidence="3" id="KW-1185">Reference proteome</keyword>
<reference evidence="2 3" key="1">
    <citation type="submission" date="2018-03" db="EMBL/GenBank/DDBJ databases">
        <authorList>
            <person name="Keele B.F."/>
        </authorList>
    </citation>
    <scope>NUCLEOTIDE SEQUENCE [LARGE SCALE GENOMIC DNA]</scope>
    <source>
        <strain evidence="2 3">CECT 8626</strain>
    </source>
</reference>
<dbReference type="Gene3D" id="3.60.10.10">
    <property type="entry name" value="Endonuclease/exonuclease/phosphatase"/>
    <property type="match status" value="1"/>
</dbReference>
<name>A0A2R8B2A3_9RHOB</name>
<accession>A0A2R8B2A3</accession>
<sequence length="367" mass="41641">MPRSNMRDLSFATFNLLNLQVPGGLTYSNAPPFPDDAEGRRAYEAKIRWIGERIRLLDAEVIAFQELWAREALEAAFAAVGILPDYDIVARDAPGRGRPQVALAVRKDRRGAPQIEPGAGWIENFPEDFRFDQLRETDGAEEEITVTINAFSRPVVHAIIQPEGTRPKPPAVSVYAAHLKSKGPARLSFAEPRPVALREYPEITKSAVAHIRRVMEAGAVRAMLDGVMKSEDDKAISPVVLLGDLNDDTLSVTNELISDQPSYRVIEKSRAGLTSDKGLYSVERLQQFRSMRHVYYTHIYKDKRESLDHILVSEEFYDHSRKRCWSFREMEVYNDHLNREAFEDEGASDHGLVRAYFDWNPMPEEIA</sequence>
<evidence type="ECO:0000259" key="1">
    <source>
        <dbReference type="Pfam" id="PF03372"/>
    </source>
</evidence>
<feature type="domain" description="Endonuclease/exonuclease/phosphatase" evidence="1">
    <location>
        <begin position="49"/>
        <end position="350"/>
    </location>
</feature>
<proteinExistence type="predicted"/>
<evidence type="ECO:0000313" key="2">
    <source>
        <dbReference type="EMBL" id="SPH16682.1"/>
    </source>
</evidence>
<dbReference type="Pfam" id="PF03372">
    <property type="entry name" value="Exo_endo_phos"/>
    <property type="match status" value="1"/>
</dbReference>
<dbReference type="OrthoDB" id="525956at2"/>
<dbReference type="GO" id="GO:0003824">
    <property type="term" value="F:catalytic activity"/>
    <property type="evidence" value="ECO:0007669"/>
    <property type="project" value="InterPro"/>
</dbReference>
<dbReference type="InterPro" id="IPR036691">
    <property type="entry name" value="Endo/exonu/phosph_ase_sf"/>
</dbReference>
<dbReference type="RefSeq" id="WP_108851204.1">
    <property type="nucleotide sequence ID" value="NZ_OMOQ01000001.1"/>
</dbReference>
<dbReference type="InterPro" id="IPR005135">
    <property type="entry name" value="Endo/exonuclease/phosphatase"/>
</dbReference>
<dbReference type="SUPFAM" id="SSF56219">
    <property type="entry name" value="DNase I-like"/>
    <property type="match status" value="1"/>
</dbReference>
<dbReference type="EMBL" id="OMOQ01000001">
    <property type="protein sequence ID" value="SPH16682.1"/>
    <property type="molecule type" value="Genomic_DNA"/>
</dbReference>
<gene>
    <name evidence="2" type="ORF">DEA8626_00193</name>
</gene>
<protein>
    <recommendedName>
        <fullName evidence="1">Endonuclease/exonuclease/phosphatase domain-containing protein</fullName>
    </recommendedName>
</protein>
<evidence type="ECO:0000313" key="3">
    <source>
        <dbReference type="Proteomes" id="UP000244924"/>
    </source>
</evidence>
<organism evidence="2 3">
    <name type="scientific">Albidovulum aquaemixtae</name>
    <dbReference type="NCBI Taxonomy" id="1542388"/>
    <lineage>
        <taxon>Bacteria</taxon>
        <taxon>Pseudomonadati</taxon>
        <taxon>Pseudomonadota</taxon>
        <taxon>Alphaproteobacteria</taxon>
        <taxon>Rhodobacterales</taxon>
        <taxon>Paracoccaceae</taxon>
        <taxon>Albidovulum</taxon>
    </lineage>
</organism>
<dbReference type="Proteomes" id="UP000244924">
    <property type="component" value="Unassembled WGS sequence"/>
</dbReference>
<dbReference type="AlphaFoldDB" id="A0A2R8B2A3"/>